<accession>A0A8X8KJQ0</accession>
<keyword evidence="2" id="KW-1185">Reference proteome</keyword>
<sequence>MTADLASPAPFAAVMPRWRQRRRLLGLAQGEALPAITADLAALARQRVPVTIAPLPRPASGHARKQHELMVEFAGQSELALLNGLLVAHLRKRRQPAHAARLFQRIWAEQGVLLRGELSARWLISSVVTFADHGVTERQRRIGQSLNMLFGLIKLYETERLYSGLAPDRPFQRRRPSTAPLPLDLAKYSLRDGGIEVNLLAPLWVLAQRDAVAGPLACHLLERLAADPAGLFHRLALMRAARAEWHAPAPPRGSNLDPPANIL</sequence>
<protein>
    <submittedName>
        <fullName evidence="1">Uncharacterized protein</fullName>
    </submittedName>
</protein>
<organism evidence="1 2">
    <name type="scientific">Fertoeibacter niger</name>
    <dbReference type="NCBI Taxonomy" id="2656921"/>
    <lineage>
        <taxon>Bacteria</taxon>
        <taxon>Pseudomonadati</taxon>
        <taxon>Pseudomonadota</taxon>
        <taxon>Alphaproteobacteria</taxon>
        <taxon>Rhodobacterales</taxon>
        <taxon>Paracoccaceae</taxon>
        <taxon>Fertoeibacter</taxon>
    </lineage>
</organism>
<proteinExistence type="predicted"/>
<gene>
    <name evidence="1" type="ORF">GEU84_003535</name>
</gene>
<name>A0A8X8KJQ0_9RHOB</name>
<dbReference type="AlphaFoldDB" id="A0A8X8KJQ0"/>
<evidence type="ECO:0000313" key="1">
    <source>
        <dbReference type="EMBL" id="NUB43444.1"/>
    </source>
</evidence>
<evidence type="ECO:0000313" key="2">
    <source>
        <dbReference type="Proteomes" id="UP000484076"/>
    </source>
</evidence>
<dbReference type="EMBL" id="WHUT02000002">
    <property type="protein sequence ID" value="NUB43444.1"/>
    <property type="molecule type" value="Genomic_DNA"/>
</dbReference>
<comment type="caution">
    <text evidence="1">The sequence shown here is derived from an EMBL/GenBank/DDBJ whole genome shotgun (WGS) entry which is preliminary data.</text>
</comment>
<dbReference type="Proteomes" id="UP000484076">
    <property type="component" value="Unassembled WGS sequence"/>
</dbReference>
<dbReference type="RefSeq" id="WP_152824468.1">
    <property type="nucleotide sequence ID" value="NZ_WHUT02000002.1"/>
</dbReference>
<reference evidence="1" key="1">
    <citation type="submission" date="2020-05" db="EMBL/GenBank/DDBJ databases">
        <title>Fertoebacter nigrum gen. nov., sp. nov., a new member of the family Rhodobacteraceae.</title>
        <authorList>
            <person name="Szuroczki S."/>
            <person name="Abbaszade G."/>
            <person name="Buni D."/>
            <person name="Schumann P."/>
            <person name="Toth E."/>
        </authorList>
    </citation>
    <scope>NUCLEOTIDE SEQUENCE</scope>
    <source>
        <strain evidence="1">RG-N-1a</strain>
    </source>
</reference>